<dbReference type="InterPro" id="IPR050300">
    <property type="entry name" value="GDXG_lipolytic_enzyme"/>
</dbReference>
<dbReference type="Proteomes" id="UP001562354">
    <property type="component" value="Unassembled WGS sequence"/>
</dbReference>
<protein>
    <recommendedName>
        <fullName evidence="2">Alpha/beta hydrolase fold-3 domain-containing protein</fullName>
    </recommendedName>
</protein>
<dbReference type="EMBL" id="JBFMKM010000012">
    <property type="protein sequence ID" value="KAL1301978.1"/>
    <property type="molecule type" value="Genomic_DNA"/>
</dbReference>
<dbReference type="Gene3D" id="3.40.50.1820">
    <property type="entry name" value="alpha/beta hydrolase"/>
    <property type="match status" value="1"/>
</dbReference>
<name>A0ABR3P722_9PEZI</name>
<evidence type="ECO:0000259" key="2">
    <source>
        <dbReference type="Pfam" id="PF07859"/>
    </source>
</evidence>
<feature type="domain" description="Alpha/beta hydrolase fold-3" evidence="2">
    <location>
        <begin position="27"/>
        <end position="238"/>
    </location>
</feature>
<dbReference type="PANTHER" id="PTHR48081">
    <property type="entry name" value="AB HYDROLASE SUPERFAMILY PROTEIN C4A8.06C"/>
    <property type="match status" value="1"/>
</dbReference>
<organism evidence="3 4">
    <name type="scientific">Neodothiora populina</name>
    <dbReference type="NCBI Taxonomy" id="2781224"/>
    <lineage>
        <taxon>Eukaryota</taxon>
        <taxon>Fungi</taxon>
        <taxon>Dikarya</taxon>
        <taxon>Ascomycota</taxon>
        <taxon>Pezizomycotina</taxon>
        <taxon>Dothideomycetes</taxon>
        <taxon>Dothideomycetidae</taxon>
        <taxon>Dothideales</taxon>
        <taxon>Dothioraceae</taxon>
        <taxon>Neodothiora</taxon>
    </lineage>
</organism>
<evidence type="ECO:0000313" key="3">
    <source>
        <dbReference type="EMBL" id="KAL1301978.1"/>
    </source>
</evidence>
<dbReference type="Pfam" id="PF07859">
    <property type="entry name" value="Abhydrolase_3"/>
    <property type="match status" value="1"/>
</dbReference>
<accession>A0ABR3P722</accession>
<evidence type="ECO:0000313" key="4">
    <source>
        <dbReference type="Proteomes" id="UP001562354"/>
    </source>
</evidence>
<dbReference type="PANTHER" id="PTHR48081:SF8">
    <property type="entry name" value="ALPHA_BETA HYDROLASE FOLD-3 DOMAIN-CONTAINING PROTEIN-RELATED"/>
    <property type="match status" value="1"/>
</dbReference>
<keyword evidence="1" id="KW-0378">Hydrolase</keyword>
<dbReference type="SUPFAM" id="SSF53474">
    <property type="entry name" value="alpha/beta-Hydrolases"/>
    <property type="match status" value="1"/>
</dbReference>
<comment type="caution">
    <text evidence="3">The sequence shown here is derived from an EMBL/GenBank/DDBJ whole genome shotgun (WGS) entry which is preliminary data.</text>
</comment>
<sequence>MRDGFENEARIFKPQAAQQSAGRPLVVLVYGGGFITGDNNSPTPYAKPIAHLYDAIVVSISYRMTPEFKFPVQAHDVWDNLQWIAKNASRIGADPSAGFVLGGESAGGNVAAVAAAMAQTDRLELPLTGLWLSVPWLLNEAPKGYEEFYQAREQNANAAMINNEVLSMVKRMWCPDFASKNFSPFNNLDVIDDEHPTTYIQVCGLDPLRDDGLIYGRVLDERGVKTKFDLYPGVPHAHWAMFPSIEASKKGMVDAVINIGWLLGKQVEREDIHESLGKLA</sequence>
<dbReference type="InterPro" id="IPR013094">
    <property type="entry name" value="AB_hydrolase_3"/>
</dbReference>
<dbReference type="InterPro" id="IPR029058">
    <property type="entry name" value="AB_hydrolase_fold"/>
</dbReference>
<gene>
    <name evidence="3" type="ORF">AAFC00_002432</name>
</gene>
<evidence type="ECO:0000256" key="1">
    <source>
        <dbReference type="ARBA" id="ARBA00022801"/>
    </source>
</evidence>
<dbReference type="GeneID" id="95976134"/>
<keyword evidence="4" id="KW-1185">Reference proteome</keyword>
<dbReference type="RefSeq" id="XP_069198254.1">
    <property type="nucleotide sequence ID" value="XM_069341744.1"/>
</dbReference>
<proteinExistence type="predicted"/>
<reference evidence="3 4" key="1">
    <citation type="submission" date="2024-07" db="EMBL/GenBank/DDBJ databases">
        <title>Draft sequence of the Neodothiora populina.</title>
        <authorList>
            <person name="Drown D.D."/>
            <person name="Schuette U.S."/>
            <person name="Buechlein A.B."/>
            <person name="Rusch D.R."/>
            <person name="Winton L.W."/>
            <person name="Adams G.A."/>
        </authorList>
    </citation>
    <scope>NUCLEOTIDE SEQUENCE [LARGE SCALE GENOMIC DNA]</scope>
    <source>
        <strain evidence="3 4">CPC 39397</strain>
    </source>
</reference>